<accession>Q58WP7</accession>
<dbReference type="CDD" id="cd08023">
    <property type="entry name" value="GH16_laminarinase_like"/>
    <property type="match status" value="1"/>
</dbReference>
<evidence type="ECO:0000256" key="2">
    <source>
        <dbReference type="SAM" id="SignalP"/>
    </source>
</evidence>
<dbReference type="InterPro" id="IPR013320">
    <property type="entry name" value="ConA-like_dom_sf"/>
</dbReference>
<dbReference type="InterPro" id="IPR024361">
    <property type="entry name" value="BACON"/>
</dbReference>
<dbReference type="EMBL" id="AY766186">
    <property type="protein sequence ID" value="AAX16429.1"/>
    <property type="molecule type" value="Genomic_DNA"/>
</dbReference>
<gene>
    <name evidence="4" type="ORF">bgl54B</name>
</gene>
<name>Q58WP7_9BACT</name>
<dbReference type="Pfam" id="PF00722">
    <property type="entry name" value="Glyco_hydro_16"/>
    <property type="match status" value="1"/>
</dbReference>
<dbReference type="PROSITE" id="PS51762">
    <property type="entry name" value="GH16_2"/>
    <property type="match status" value="1"/>
</dbReference>
<reference evidence="4" key="1">
    <citation type="journal article" date="2005" name="Appl. Environ. Microbiol.">
        <title>Construction, analysis, and beta-glucanase screening of a bacterial artificial chromosome library from the large-bowel microbiota of mice.</title>
        <authorList>
            <person name="Walter J."/>
            <person name="Mangold M."/>
            <person name="Tannock G.W."/>
        </authorList>
    </citation>
    <scope>NUCLEOTIDE SEQUENCE</scope>
</reference>
<comment type="similarity">
    <text evidence="1">Belongs to the glycosyl hydrolase 16 family.</text>
</comment>
<feature type="domain" description="GH16" evidence="3">
    <location>
        <begin position="210"/>
        <end position="463"/>
    </location>
</feature>
<dbReference type="PROSITE" id="PS51257">
    <property type="entry name" value="PROKAR_LIPOPROTEIN"/>
    <property type="match status" value="1"/>
</dbReference>
<dbReference type="Gene3D" id="2.60.40.10">
    <property type="entry name" value="Immunoglobulins"/>
    <property type="match status" value="2"/>
</dbReference>
<dbReference type="Pfam" id="PF19190">
    <property type="entry name" value="BACON_2"/>
    <property type="match status" value="2"/>
</dbReference>
<dbReference type="InterPro" id="IPR050546">
    <property type="entry name" value="Glycosyl_Hydrlase_16"/>
</dbReference>
<dbReference type="SUPFAM" id="SSF49899">
    <property type="entry name" value="Concanavalin A-like lectins/glucanases"/>
    <property type="match status" value="1"/>
</dbReference>
<protein>
    <submittedName>
        <fullName evidence="4">1,3-1,4-beta-glucanase</fullName>
    </submittedName>
</protein>
<feature type="signal peptide" evidence="2">
    <location>
        <begin position="1"/>
        <end position="21"/>
    </location>
</feature>
<dbReference type="PANTHER" id="PTHR10963">
    <property type="entry name" value="GLYCOSYL HYDROLASE-RELATED"/>
    <property type="match status" value="1"/>
</dbReference>
<dbReference type="GO" id="GO:0005975">
    <property type="term" value="P:carbohydrate metabolic process"/>
    <property type="evidence" value="ECO:0007669"/>
    <property type="project" value="InterPro"/>
</dbReference>
<dbReference type="InterPro" id="IPR000757">
    <property type="entry name" value="Beta-glucanase-like"/>
</dbReference>
<evidence type="ECO:0000313" key="4">
    <source>
        <dbReference type="EMBL" id="AAX16429.1"/>
    </source>
</evidence>
<dbReference type="Gene3D" id="2.60.120.200">
    <property type="match status" value="1"/>
</dbReference>
<evidence type="ECO:0000256" key="1">
    <source>
        <dbReference type="ARBA" id="ARBA00006865"/>
    </source>
</evidence>
<dbReference type="PANTHER" id="PTHR10963:SF55">
    <property type="entry name" value="GLYCOSIDE HYDROLASE FAMILY 16 PROTEIN"/>
    <property type="match status" value="1"/>
</dbReference>
<keyword evidence="2" id="KW-0732">Signal</keyword>
<feature type="chain" id="PRO_5004252496" evidence="2">
    <location>
        <begin position="22"/>
        <end position="463"/>
    </location>
</feature>
<proteinExistence type="inferred from homology"/>
<dbReference type="GO" id="GO:0004553">
    <property type="term" value="F:hydrolase activity, hydrolyzing O-glycosyl compounds"/>
    <property type="evidence" value="ECO:0007669"/>
    <property type="project" value="InterPro"/>
</dbReference>
<dbReference type="AlphaFoldDB" id="Q58WP7"/>
<dbReference type="CAZy" id="GH16">
    <property type="family name" value="Glycoside Hydrolase Family 16"/>
</dbReference>
<dbReference type="InterPro" id="IPR013783">
    <property type="entry name" value="Ig-like_fold"/>
</dbReference>
<organism evidence="4">
    <name type="scientific">uncultured murine large bowel bacterium BAC 54B</name>
    <dbReference type="NCBI Taxonomy" id="314101"/>
    <lineage>
        <taxon>Bacteria</taxon>
        <taxon>environmental samples</taxon>
    </lineage>
</organism>
<dbReference type="CDD" id="cd14948">
    <property type="entry name" value="BACON"/>
    <property type="match status" value="2"/>
</dbReference>
<sequence length="463" mass="50651">MNRTALISIILFMVFATQSLASCGSNGDDPAPVKPGSVTVNVSPENLVADAAASELSLSVTADADWSISTNAQWVSVRPSGGLKNETTVVRVSVSKNAELSERKASLQIKSREENVKTIELVQYPEYDAKVSASSLTFGGQKSSASITVSSNTEWSILSSAGWIAVSPSKGEAGETDVTVKVEANETQSTREGALVLKCGDKSTEIKVAQLSDEIVVPEGYTMVWNDEFNEGTVPGSDWVHENWAAGHVNNELQTYTGKEIDGKRTLEVKDGFLHINCFKGSDGKIYSGRINARPSEGWLYGYVEARICLPEGKGTWPAFWMMPSNVDWNTNPWPYCGEIDIMEEVGADPNQVSSSLHTGNYNHTKNTQKTHAMNCPGAEGEFHIYALEWTADEITTYVDGKVQLKVTKSQMGTDHADWPFHYAFYPILNLAWGGDWGGYKGVDESALPVTMKVDYVRIFQKQ</sequence>
<evidence type="ECO:0000259" key="3">
    <source>
        <dbReference type="PROSITE" id="PS51762"/>
    </source>
</evidence>